<feature type="region of interest" description="Disordered" evidence="1">
    <location>
        <begin position="185"/>
        <end position="207"/>
    </location>
</feature>
<evidence type="ECO:0000313" key="4">
    <source>
        <dbReference type="Proteomes" id="UP001218218"/>
    </source>
</evidence>
<protein>
    <recommendedName>
        <fullName evidence="2">F-box domain-containing protein</fullName>
    </recommendedName>
</protein>
<evidence type="ECO:0000259" key="2">
    <source>
        <dbReference type="SMART" id="SM00256"/>
    </source>
</evidence>
<dbReference type="InterPro" id="IPR032675">
    <property type="entry name" value="LRR_dom_sf"/>
</dbReference>
<organism evidence="3 4">
    <name type="scientific">Mycena albidolilacea</name>
    <dbReference type="NCBI Taxonomy" id="1033008"/>
    <lineage>
        <taxon>Eukaryota</taxon>
        <taxon>Fungi</taxon>
        <taxon>Dikarya</taxon>
        <taxon>Basidiomycota</taxon>
        <taxon>Agaricomycotina</taxon>
        <taxon>Agaricomycetes</taxon>
        <taxon>Agaricomycetidae</taxon>
        <taxon>Agaricales</taxon>
        <taxon>Marasmiineae</taxon>
        <taxon>Mycenaceae</taxon>
        <taxon>Mycena</taxon>
    </lineage>
</organism>
<feature type="domain" description="F-box" evidence="2">
    <location>
        <begin position="20"/>
        <end position="60"/>
    </location>
</feature>
<dbReference type="InterPro" id="IPR001810">
    <property type="entry name" value="F-box_dom"/>
</dbReference>
<dbReference type="EMBL" id="JARIHO010000054">
    <property type="protein sequence ID" value="KAJ7319289.1"/>
    <property type="molecule type" value="Genomic_DNA"/>
</dbReference>
<reference evidence="3" key="1">
    <citation type="submission" date="2023-03" db="EMBL/GenBank/DDBJ databases">
        <title>Massive genome expansion in bonnet fungi (Mycena s.s.) driven by repeated elements and novel gene families across ecological guilds.</title>
        <authorList>
            <consortium name="Lawrence Berkeley National Laboratory"/>
            <person name="Harder C.B."/>
            <person name="Miyauchi S."/>
            <person name="Viragh M."/>
            <person name="Kuo A."/>
            <person name="Thoen E."/>
            <person name="Andreopoulos B."/>
            <person name="Lu D."/>
            <person name="Skrede I."/>
            <person name="Drula E."/>
            <person name="Henrissat B."/>
            <person name="Morin E."/>
            <person name="Kohler A."/>
            <person name="Barry K."/>
            <person name="LaButti K."/>
            <person name="Morin E."/>
            <person name="Salamov A."/>
            <person name="Lipzen A."/>
            <person name="Mereny Z."/>
            <person name="Hegedus B."/>
            <person name="Baldrian P."/>
            <person name="Stursova M."/>
            <person name="Weitz H."/>
            <person name="Taylor A."/>
            <person name="Grigoriev I.V."/>
            <person name="Nagy L.G."/>
            <person name="Martin F."/>
            <person name="Kauserud H."/>
        </authorList>
    </citation>
    <scope>NUCLEOTIDE SEQUENCE</scope>
    <source>
        <strain evidence="3">CBHHK002</strain>
    </source>
</reference>
<name>A0AAD6ZF40_9AGAR</name>
<dbReference type="InterPro" id="IPR036047">
    <property type="entry name" value="F-box-like_dom_sf"/>
</dbReference>
<dbReference type="AlphaFoldDB" id="A0AAD6ZF40"/>
<accession>A0AAD6ZF40</accession>
<comment type="caution">
    <text evidence="3">The sequence shown here is derived from an EMBL/GenBank/DDBJ whole genome shotgun (WGS) entry which is preliminary data.</text>
</comment>
<sequence>MTDLSTRDRSRRLASPGDILPVELWELIFRHIEFDPELLRLARVCRTFNTVSIRLLLARHGQGQDVFGSPSLQLSVHTLPALYLSLQSFSATRVACSLDRAKTRWNIHLLDALLTRAPNLRCLDLEFDHDLRGDLACVNTAFRDMLASVVHRTTGPVFVFLEKEIYSCWPRDVDTWDLQQSLFMSESDPGTTESEPGTTESDPKMTKTGAWVKHIRERFGRKPVPTKAKDTTGKIQLHTGDIVDMRLYSLRAVSIQLVEGNKDLPCALLILNPGKVDTICLGRLHGANIPAVDLGGALVHVALRSLRRVIIRTDKVNPTALRTFLTNHPQVSDITYDVPEGVLTSTHKLIDPPLAHPTLALFTSATDALGSAHLLCGLQDSPNLYEFVFSFPGTLRPERLALLLEDLRLVAARTRDTKLTLGVWDWQRLAQPGKFWASEEEARDLARAMHAVRVCFVRTSTLQYAREMLPWLAQLPSAAEIHFEINEDMPGMDDIPEGFDFQQGIPEFLEEARAALVGVRDIDAWYRY</sequence>
<keyword evidence="4" id="KW-1185">Reference proteome</keyword>
<evidence type="ECO:0000313" key="3">
    <source>
        <dbReference type="EMBL" id="KAJ7319289.1"/>
    </source>
</evidence>
<evidence type="ECO:0000256" key="1">
    <source>
        <dbReference type="SAM" id="MobiDB-lite"/>
    </source>
</evidence>
<dbReference type="Pfam" id="PF12937">
    <property type="entry name" value="F-box-like"/>
    <property type="match status" value="1"/>
</dbReference>
<feature type="compositionally biased region" description="Low complexity" evidence="1">
    <location>
        <begin position="188"/>
        <end position="200"/>
    </location>
</feature>
<dbReference type="Gene3D" id="3.80.10.10">
    <property type="entry name" value="Ribonuclease Inhibitor"/>
    <property type="match status" value="1"/>
</dbReference>
<dbReference type="Proteomes" id="UP001218218">
    <property type="component" value="Unassembled WGS sequence"/>
</dbReference>
<gene>
    <name evidence="3" type="ORF">DFH08DRAFT_890719</name>
</gene>
<proteinExistence type="predicted"/>
<dbReference type="SUPFAM" id="SSF81383">
    <property type="entry name" value="F-box domain"/>
    <property type="match status" value="1"/>
</dbReference>
<dbReference type="SMART" id="SM00256">
    <property type="entry name" value="FBOX"/>
    <property type="match status" value="1"/>
</dbReference>